<evidence type="ECO:0000313" key="5">
    <source>
        <dbReference type="Proteomes" id="UP000015102"/>
    </source>
</evidence>
<dbReference type="CDD" id="cd05380">
    <property type="entry name" value="CAP_euk"/>
    <property type="match status" value="2"/>
</dbReference>
<dbReference type="Gene3D" id="3.40.33.10">
    <property type="entry name" value="CAP"/>
    <property type="match status" value="2"/>
</dbReference>
<dbReference type="GO" id="GO:0005576">
    <property type="term" value="C:extracellular region"/>
    <property type="evidence" value="ECO:0007669"/>
    <property type="project" value="UniProtKB-SubCell"/>
</dbReference>
<reference evidence="4" key="2">
    <citation type="submission" date="2015-06" db="UniProtKB">
        <authorList>
            <consortium name="EnsemblMetazoa"/>
        </authorList>
    </citation>
    <scope>IDENTIFICATION</scope>
</reference>
<dbReference type="InterPro" id="IPR001283">
    <property type="entry name" value="CRISP-related"/>
</dbReference>
<feature type="domain" description="SCP" evidence="3">
    <location>
        <begin position="1"/>
        <end position="150"/>
    </location>
</feature>
<protein>
    <recommendedName>
        <fullName evidence="3">SCP domain-containing protein</fullName>
    </recommendedName>
</protein>
<keyword evidence="2" id="KW-0964">Secreted</keyword>
<dbReference type="EMBL" id="CAQQ02086192">
    <property type="status" value="NOT_ANNOTATED_CDS"/>
    <property type="molecule type" value="Genomic_DNA"/>
</dbReference>
<accession>T1GS07</accession>
<comment type="subcellular location">
    <subcellularLocation>
        <location evidence="1">Secreted</location>
    </subcellularLocation>
</comment>
<dbReference type="HOGENOM" id="CLU_797626_0_0_1"/>
<proteinExistence type="predicted"/>
<sequence length="348" mass="38983">MQKLVWSDELSHVAELNAQTCTMTHDCPASPSFLQASQNLASRKFTSPPGGREILIKLIAPWFYEYFRADLSYIDNSIEKLTRNYKKSDFLKMKNLKCPGINTDGSYTTGHYGTFVQDTLTHIGCAFYKCGPIINKNGKEAETFYLVCNYDRTVTSSSKLYETSDIGGSKCSKKSSKYCGLCLDKEEEDTGPCHEVTYTLPDWFGQNDDEDDEDTAGGDSIDSIPTEAFQPPESFCSKVENICGDTRHLHCGGSLVPKEIIGNNPNNIELTPILKLYILKKLNELRNIIACGEPKVTNVAGDTFPMAAKMPKLSWDNELEWLADLNAKTCLFNMIVLFLKNTHQLVRI</sequence>
<evidence type="ECO:0000256" key="1">
    <source>
        <dbReference type="ARBA" id="ARBA00004613"/>
    </source>
</evidence>
<dbReference type="STRING" id="36166.T1GS07"/>
<dbReference type="InterPro" id="IPR014044">
    <property type="entry name" value="CAP_dom"/>
</dbReference>
<dbReference type="Proteomes" id="UP000015102">
    <property type="component" value="Unassembled WGS sequence"/>
</dbReference>
<evidence type="ECO:0000259" key="3">
    <source>
        <dbReference type="Pfam" id="PF00188"/>
    </source>
</evidence>
<organism evidence="4 5">
    <name type="scientific">Megaselia scalaris</name>
    <name type="common">Humpbacked fly</name>
    <name type="synonym">Phora scalaris</name>
    <dbReference type="NCBI Taxonomy" id="36166"/>
    <lineage>
        <taxon>Eukaryota</taxon>
        <taxon>Metazoa</taxon>
        <taxon>Ecdysozoa</taxon>
        <taxon>Arthropoda</taxon>
        <taxon>Hexapoda</taxon>
        <taxon>Insecta</taxon>
        <taxon>Pterygota</taxon>
        <taxon>Neoptera</taxon>
        <taxon>Endopterygota</taxon>
        <taxon>Diptera</taxon>
        <taxon>Brachycera</taxon>
        <taxon>Muscomorpha</taxon>
        <taxon>Platypezoidea</taxon>
        <taxon>Phoridae</taxon>
        <taxon>Megaseliini</taxon>
        <taxon>Megaselia</taxon>
    </lineage>
</organism>
<dbReference type="AlphaFoldDB" id="T1GS07"/>
<dbReference type="Pfam" id="PF00188">
    <property type="entry name" value="CAP"/>
    <property type="match status" value="1"/>
</dbReference>
<dbReference type="PANTHER" id="PTHR10334">
    <property type="entry name" value="CYSTEINE-RICH SECRETORY PROTEIN-RELATED"/>
    <property type="match status" value="1"/>
</dbReference>
<evidence type="ECO:0000256" key="2">
    <source>
        <dbReference type="ARBA" id="ARBA00022525"/>
    </source>
</evidence>
<keyword evidence="5" id="KW-1185">Reference proteome</keyword>
<evidence type="ECO:0000313" key="4">
    <source>
        <dbReference type="EnsemblMetazoa" id="MESCA006454-PA"/>
    </source>
</evidence>
<dbReference type="InterPro" id="IPR035940">
    <property type="entry name" value="CAP_sf"/>
</dbReference>
<dbReference type="SUPFAM" id="SSF55797">
    <property type="entry name" value="PR-1-like"/>
    <property type="match status" value="2"/>
</dbReference>
<dbReference type="EnsemblMetazoa" id="MESCA006454-RA">
    <property type="protein sequence ID" value="MESCA006454-PA"/>
    <property type="gene ID" value="MESCA006454"/>
</dbReference>
<reference evidence="5" key="1">
    <citation type="submission" date="2013-02" db="EMBL/GenBank/DDBJ databases">
        <authorList>
            <person name="Hughes D."/>
        </authorList>
    </citation>
    <scope>NUCLEOTIDE SEQUENCE</scope>
    <source>
        <strain>Durham</strain>
        <strain evidence="5">NC isolate 2 -- Noor lab</strain>
    </source>
</reference>
<name>T1GS07_MEGSC</name>